<dbReference type="Gene3D" id="2.40.50.140">
    <property type="entry name" value="Nucleic acid-binding proteins"/>
    <property type="match status" value="1"/>
</dbReference>
<dbReference type="GO" id="GO:0003677">
    <property type="term" value="F:DNA binding"/>
    <property type="evidence" value="ECO:0007669"/>
    <property type="project" value="UniProtKB-KW"/>
</dbReference>
<accession>A0A0B7N5D5</accession>
<keyword evidence="7" id="KW-0539">Nucleus</keyword>
<dbReference type="STRING" id="35722.A0A0B7N5D5"/>
<dbReference type="EMBL" id="LN724641">
    <property type="protein sequence ID" value="CEP10653.1"/>
    <property type="molecule type" value="Genomic_DNA"/>
</dbReference>
<dbReference type="PANTHER" id="PTHR13989:SF33">
    <property type="entry name" value="CST COMPLEX SUBUNIT STN1"/>
    <property type="match status" value="1"/>
</dbReference>
<organism evidence="10 11">
    <name type="scientific">Parasitella parasitica</name>
    <dbReference type="NCBI Taxonomy" id="35722"/>
    <lineage>
        <taxon>Eukaryota</taxon>
        <taxon>Fungi</taxon>
        <taxon>Fungi incertae sedis</taxon>
        <taxon>Mucoromycota</taxon>
        <taxon>Mucoromycotina</taxon>
        <taxon>Mucoromycetes</taxon>
        <taxon>Mucorales</taxon>
        <taxon>Mucorineae</taxon>
        <taxon>Mucoraceae</taxon>
        <taxon>Parasitella</taxon>
    </lineage>
</organism>
<gene>
    <name evidence="10" type="primary">PARPA_04381.1 scaffold 12902</name>
</gene>
<keyword evidence="11" id="KW-1185">Reference proteome</keyword>
<dbReference type="Pfam" id="PF01336">
    <property type="entry name" value="tRNA_anti-codon"/>
    <property type="match status" value="1"/>
</dbReference>
<protein>
    <recommendedName>
        <fullName evidence="3">CST complex subunit STN1</fullName>
    </recommendedName>
    <alternativeName>
        <fullName evidence="8">Suppressor of cdc thirteen homolog</fullName>
    </alternativeName>
</protein>
<dbReference type="SUPFAM" id="SSF50249">
    <property type="entry name" value="Nucleic acid-binding proteins"/>
    <property type="match status" value="1"/>
</dbReference>
<comment type="subcellular location">
    <subcellularLocation>
        <location evidence="2">Chromosome</location>
        <location evidence="2">Telomere</location>
    </subcellularLocation>
    <subcellularLocation>
        <location evidence="1">Nucleus</location>
    </subcellularLocation>
</comment>
<evidence type="ECO:0000256" key="6">
    <source>
        <dbReference type="ARBA" id="ARBA00023125"/>
    </source>
</evidence>
<dbReference type="InterPro" id="IPR004365">
    <property type="entry name" value="NA-bd_OB_tRNA"/>
</dbReference>
<feature type="domain" description="OB" evidence="9">
    <location>
        <begin position="49"/>
        <end position="118"/>
    </location>
</feature>
<evidence type="ECO:0000313" key="11">
    <source>
        <dbReference type="Proteomes" id="UP000054107"/>
    </source>
</evidence>
<evidence type="ECO:0000256" key="7">
    <source>
        <dbReference type="ARBA" id="ARBA00023242"/>
    </source>
</evidence>
<dbReference type="AlphaFoldDB" id="A0A0B7N5D5"/>
<evidence type="ECO:0000256" key="2">
    <source>
        <dbReference type="ARBA" id="ARBA00004574"/>
    </source>
</evidence>
<evidence type="ECO:0000256" key="4">
    <source>
        <dbReference type="ARBA" id="ARBA00022454"/>
    </source>
</evidence>
<dbReference type="Proteomes" id="UP000054107">
    <property type="component" value="Unassembled WGS sequence"/>
</dbReference>
<proteinExistence type="predicted"/>
<dbReference type="GO" id="GO:0000781">
    <property type="term" value="C:chromosome, telomeric region"/>
    <property type="evidence" value="ECO:0007669"/>
    <property type="project" value="UniProtKB-SubCell"/>
</dbReference>
<keyword evidence="5" id="KW-0779">Telomere</keyword>
<evidence type="ECO:0000256" key="3">
    <source>
        <dbReference type="ARBA" id="ARBA00017411"/>
    </source>
</evidence>
<reference evidence="10 11" key="1">
    <citation type="submission" date="2014-09" db="EMBL/GenBank/DDBJ databases">
        <authorList>
            <person name="Ellenberger Sabrina"/>
        </authorList>
    </citation>
    <scope>NUCLEOTIDE SEQUENCE [LARGE SCALE GENOMIC DNA]</scope>
    <source>
        <strain evidence="10 11">CBS 412.66</strain>
    </source>
</reference>
<evidence type="ECO:0000313" key="10">
    <source>
        <dbReference type="EMBL" id="CEP10653.1"/>
    </source>
</evidence>
<dbReference type="PANTHER" id="PTHR13989">
    <property type="entry name" value="REPLICATION PROTEIN A-RELATED"/>
    <property type="match status" value="1"/>
</dbReference>
<dbReference type="InterPro" id="IPR040260">
    <property type="entry name" value="RFA2-like"/>
</dbReference>
<sequence length="336" mass="38824">MDAALLGLDPLFLTNVKITIHDLLKLEQTDEGLIGVYKLFSHKIKLAEICGIVVAVERNSYTTNYTVDDGTGAITCSYWSTSERFDYKPFEIGTAVRITGKISTFRDERQIVIYDIYPTLDPNQELQHFIQAMLLKKEYEKEYELPEILKPNVQELVEQIQINDEDQLVYNSQTLKVDVSAFEDQVLQFLKGYSMPMFSKDAPRDNPELVQMAELVLTKQFDDPPKKSEITHLFTKALEKWLKEGYIVECGRDGTYKVVDEEYLSKLILSSIKEMSKQYADKYSGIRIEYIIKSIGTDREYAGLVKNNKIIYKIVDHLVEQSLIYPTGHLEYKVFM</sequence>
<evidence type="ECO:0000259" key="9">
    <source>
        <dbReference type="Pfam" id="PF01336"/>
    </source>
</evidence>
<dbReference type="OrthoDB" id="77828at2759"/>
<name>A0A0B7N5D5_9FUNG</name>
<evidence type="ECO:0000256" key="8">
    <source>
        <dbReference type="ARBA" id="ARBA00030039"/>
    </source>
</evidence>
<evidence type="ECO:0000256" key="5">
    <source>
        <dbReference type="ARBA" id="ARBA00022895"/>
    </source>
</evidence>
<dbReference type="InterPro" id="IPR012340">
    <property type="entry name" value="NA-bd_OB-fold"/>
</dbReference>
<keyword evidence="6" id="KW-0238">DNA-binding</keyword>
<keyword evidence="4" id="KW-0158">Chromosome</keyword>
<evidence type="ECO:0000256" key="1">
    <source>
        <dbReference type="ARBA" id="ARBA00004123"/>
    </source>
</evidence>
<dbReference type="GO" id="GO:0005634">
    <property type="term" value="C:nucleus"/>
    <property type="evidence" value="ECO:0007669"/>
    <property type="project" value="UniProtKB-SubCell"/>
</dbReference>